<organism evidence="2 3">
    <name type="scientific">Rubritalea profundi</name>
    <dbReference type="NCBI Taxonomy" id="1658618"/>
    <lineage>
        <taxon>Bacteria</taxon>
        <taxon>Pseudomonadati</taxon>
        <taxon>Verrucomicrobiota</taxon>
        <taxon>Verrucomicrobiia</taxon>
        <taxon>Verrucomicrobiales</taxon>
        <taxon>Rubritaleaceae</taxon>
        <taxon>Rubritalea</taxon>
    </lineage>
</organism>
<keyword evidence="3" id="KW-1185">Reference proteome</keyword>
<feature type="transmembrane region" description="Helical" evidence="1">
    <location>
        <begin position="7"/>
        <end position="27"/>
    </location>
</feature>
<keyword evidence="1" id="KW-0812">Transmembrane</keyword>
<gene>
    <name evidence="2" type="ORF">BSZ32_10630</name>
</gene>
<comment type="caution">
    <text evidence="2">The sequence shown here is derived from an EMBL/GenBank/DDBJ whole genome shotgun (WGS) entry which is preliminary data.</text>
</comment>
<sequence>MSKKKKYVILISLAIVTIATVSIRGYYKSQYPYGRTHRCSKGLYFALLSYSEGHDGELPNSDDPSKLALTQLIGNGWVDQDNLDLIVGKAGDLEAAEKFYANHGYLKPERSSWHFVNGLNENDRGMAIAWDKIPLDHNGRVSESREVIMVGRAVSNIPNSEWPAFLKKQAELLDVKKLREAHDNDPQE</sequence>
<dbReference type="EMBL" id="MQWA01000001">
    <property type="protein sequence ID" value="PQJ28899.1"/>
    <property type="molecule type" value="Genomic_DNA"/>
</dbReference>
<name>A0A2S7U1M4_9BACT</name>
<dbReference type="OrthoDB" id="3078426at2"/>
<evidence type="ECO:0000313" key="3">
    <source>
        <dbReference type="Proteomes" id="UP000239907"/>
    </source>
</evidence>
<evidence type="ECO:0000313" key="2">
    <source>
        <dbReference type="EMBL" id="PQJ28899.1"/>
    </source>
</evidence>
<dbReference type="Proteomes" id="UP000239907">
    <property type="component" value="Unassembled WGS sequence"/>
</dbReference>
<dbReference type="AlphaFoldDB" id="A0A2S7U1M4"/>
<keyword evidence="1" id="KW-1133">Transmembrane helix</keyword>
<proteinExistence type="predicted"/>
<dbReference type="RefSeq" id="WP_105043390.1">
    <property type="nucleotide sequence ID" value="NZ_MQWA01000001.1"/>
</dbReference>
<accession>A0A2S7U1M4</accession>
<keyword evidence="1" id="KW-0472">Membrane</keyword>
<protein>
    <submittedName>
        <fullName evidence="2">Uncharacterized protein</fullName>
    </submittedName>
</protein>
<evidence type="ECO:0000256" key="1">
    <source>
        <dbReference type="SAM" id="Phobius"/>
    </source>
</evidence>
<reference evidence="2 3" key="1">
    <citation type="submission" date="2016-12" db="EMBL/GenBank/DDBJ databases">
        <title>Study of bacterial adaptation to deep sea.</title>
        <authorList>
            <person name="Song J."/>
            <person name="Yoshizawa S."/>
            <person name="Kogure K."/>
        </authorList>
    </citation>
    <scope>NUCLEOTIDE SEQUENCE [LARGE SCALE GENOMIC DNA]</scope>
    <source>
        <strain evidence="2 3">SAORIC-165</strain>
    </source>
</reference>